<proteinExistence type="predicted"/>
<accession>A0ACB5R4Y9</accession>
<comment type="caution">
    <text evidence="1">The sequence shown here is derived from an EMBL/GenBank/DDBJ whole genome shotgun (WGS) entry which is preliminary data.</text>
</comment>
<organism evidence="1 2">
    <name type="scientific">Caballeronia novacaledonica</name>
    <dbReference type="NCBI Taxonomy" id="1544861"/>
    <lineage>
        <taxon>Bacteria</taxon>
        <taxon>Pseudomonadati</taxon>
        <taxon>Pseudomonadota</taxon>
        <taxon>Betaproteobacteria</taxon>
        <taxon>Burkholderiales</taxon>
        <taxon>Burkholderiaceae</taxon>
        <taxon>Caballeronia</taxon>
    </lineage>
</organism>
<evidence type="ECO:0000313" key="2">
    <source>
        <dbReference type="Proteomes" id="UP001055013"/>
    </source>
</evidence>
<name>A0ACB5R4Y9_9BURK</name>
<protein>
    <submittedName>
        <fullName evidence="1">Uncharacterized protein</fullName>
    </submittedName>
</protein>
<gene>
    <name evidence="1" type="ORF">CBA19CS22_38075</name>
</gene>
<sequence>MNANLIAWIDSHDRPEATIDNGDGTLTVSTVCVANGASFIERDVIPATLAAARDLLGY</sequence>
<dbReference type="EMBL" id="BPUR01000041">
    <property type="protein sequence ID" value="GJH22479.1"/>
    <property type="molecule type" value="Genomic_DNA"/>
</dbReference>
<dbReference type="Proteomes" id="UP001055013">
    <property type="component" value="Unassembled WGS sequence"/>
</dbReference>
<reference evidence="1" key="1">
    <citation type="submission" date="2021-09" db="EMBL/GenBank/DDBJ databases">
        <title>Isolation and characterization of 3-chlorobenzoate degrading bacteria from soils in Shizuoka.</title>
        <authorList>
            <person name="Ifat A."/>
            <person name="Ogawa N."/>
            <person name="Kimbara K."/>
            <person name="Moriuchi R."/>
            <person name="Dohra H."/>
            <person name="Shintani M."/>
        </authorList>
    </citation>
    <scope>NUCLEOTIDE SEQUENCE</scope>
    <source>
        <strain evidence="1">19CS2-2</strain>
    </source>
</reference>
<evidence type="ECO:0000313" key="1">
    <source>
        <dbReference type="EMBL" id="GJH22479.1"/>
    </source>
</evidence>
<keyword evidence="2" id="KW-1185">Reference proteome</keyword>